<dbReference type="OrthoDB" id="5044126at2"/>
<comment type="caution">
    <text evidence="3">The sequence shown here is derived from an EMBL/GenBank/DDBJ whole genome shotgun (WGS) entry which is preliminary data.</text>
</comment>
<evidence type="ECO:0008006" key="5">
    <source>
        <dbReference type="Google" id="ProtNLM"/>
    </source>
</evidence>
<dbReference type="RefSeq" id="WP_045548171.1">
    <property type="nucleotide sequence ID" value="NZ_JZDQ02000026.1"/>
</dbReference>
<proteinExistence type="predicted"/>
<accession>A0A1J4N4P4</accession>
<evidence type="ECO:0000313" key="3">
    <source>
        <dbReference type="EMBL" id="OIJ25377.1"/>
    </source>
</evidence>
<dbReference type="AlphaFoldDB" id="A0A1J4N4P4"/>
<gene>
    <name evidence="3" type="ORF">UG56_018385</name>
</gene>
<evidence type="ECO:0000256" key="2">
    <source>
        <dbReference type="SAM" id="Phobius"/>
    </source>
</evidence>
<keyword evidence="2" id="KW-0472">Membrane</keyword>
<dbReference type="STRING" id="1844.UG56_018385"/>
<feature type="transmembrane region" description="Helical" evidence="2">
    <location>
        <begin position="208"/>
        <end position="233"/>
    </location>
</feature>
<evidence type="ECO:0000313" key="4">
    <source>
        <dbReference type="Proteomes" id="UP000033772"/>
    </source>
</evidence>
<reference evidence="3" key="1">
    <citation type="submission" date="2016-10" db="EMBL/GenBank/DDBJ databases">
        <title>Draft Genome Sequence of Nocardioides luteus Strain BAFB, an Alkane-Degrading Bacterium Isolated from JP-7 Polluted Soil.</title>
        <authorList>
            <person name="Brown L."/>
            <person name="Ruiz O.N."/>
            <person name="Gunasekera T."/>
        </authorList>
    </citation>
    <scope>NUCLEOTIDE SEQUENCE [LARGE SCALE GENOMIC DNA]</scope>
    <source>
        <strain evidence="3">BAFB</strain>
    </source>
</reference>
<keyword evidence="4" id="KW-1185">Reference proteome</keyword>
<name>A0A1J4N4P4_9ACTN</name>
<dbReference type="EMBL" id="JZDQ02000026">
    <property type="protein sequence ID" value="OIJ25377.1"/>
    <property type="molecule type" value="Genomic_DNA"/>
</dbReference>
<evidence type="ECO:0000256" key="1">
    <source>
        <dbReference type="SAM" id="MobiDB-lite"/>
    </source>
</evidence>
<keyword evidence="2" id="KW-0812">Transmembrane</keyword>
<feature type="region of interest" description="Disordered" evidence="1">
    <location>
        <begin position="119"/>
        <end position="149"/>
    </location>
</feature>
<keyword evidence="2" id="KW-1133">Transmembrane helix</keyword>
<sequence length="364" mass="38498">MDSSPKGREIKTVEGNPSGIIERGNAIERLGEMMSSCADELAMIAAHDLANGEMDGKAVEKLQDKIGDSHQTLREASQLYRPVGPIIAKYGEELQQWQPLIRSQVDTCEDLWAKFENMEGAPNHLPGAGPEEGSPEAQQEEEADQAKEQARTDWENAAETWDGYYDSWEDAYDAAVSGIGNEMSGKIEDGFWEVLDDIIAVLEVIGMVLFVVGLFVAGPIAAIALAVSAAILLCRTIQFCAGECSLADLGLAVLDVIPFGKFGKMADGITALGDGASKFAKFKAGFKVAGGIGEATAIKSFPDIMTSLHTGLEVGDFTRLGNYAKAGWAGAEIQGAIGKQIAASFSAVGAATGLPDTLTDNPFG</sequence>
<dbReference type="Proteomes" id="UP000033772">
    <property type="component" value="Unassembled WGS sequence"/>
</dbReference>
<protein>
    <recommendedName>
        <fullName evidence="5">WXG100 family type VII secretion target</fullName>
    </recommendedName>
</protein>
<organism evidence="3 4">
    <name type="scientific">Nocardioides luteus</name>
    <dbReference type="NCBI Taxonomy" id="1844"/>
    <lineage>
        <taxon>Bacteria</taxon>
        <taxon>Bacillati</taxon>
        <taxon>Actinomycetota</taxon>
        <taxon>Actinomycetes</taxon>
        <taxon>Propionibacteriales</taxon>
        <taxon>Nocardioidaceae</taxon>
        <taxon>Nocardioides</taxon>
    </lineage>
</organism>